<organism evidence="2 3">
    <name type="scientific">Rangifer tarandus platyrhynchus</name>
    <name type="common">Svalbard reindeer</name>
    <dbReference type="NCBI Taxonomy" id="3082113"/>
    <lineage>
        <taxon>Eukaryota</taxon>
        <taxon>Metazoa</taxon>
        <taxon>Chordata</taxon>
        <taxon>Craniata</taxon>
        <taxon>Vertebrata</taxon>
        <taxon>Euteleostomi</taxon>
        <taxon>Mammalia</taxon>
        <taxon>Eutheria</taxon>
        <taxon>Laurasiatheria</taxon>
        <taxon>Artiodactyla</taxon>
        <taxon>Ruminantia</taxon>
        <taxon>Pecora</taxon>
        <taxon>Cervidae</taxon>
        <taxon>Odocoileinae</taxon>
        <taxon>Rangifer</taxon>
    </lineage>
</organism>
<keyword evidence="1" id="KW-0472">Membrane</keyword>
<keyword evidence="1" id="KW-1133">Transmembrane helix</keyword>
<gene>
    <name evidence="2" type="ORF">MRATA1EN1_LOCUS18340</name>
</gene>
<protein>
    <recommendedName>
        <fullName evidence="4">ATP synthase F0 subunit 8</fullName>
    </recommendedName>
</protein>
<evidence type="ECO:0008006" key="4">
    <source>
        <dbReference type="Google" id="ProtNLM"/>
    </source>
</evidence>
<keyword evidence="1" id="KW-0812">Transmembrane</keyword>
<keyword evidence="3" id="KW-1185">Reference proteome</keyword>
<accession>A0ABN8Z728</accession>
<dbReference type="EMBL" id="OX459965">
    <property type="protein sequence ID" value="CAI9169378.1"/>
    <property type="molecule type" value="Genomic_DNA"/>
</dbReference>
<evidence type="ECO:0000313" key="3">
    <source>
        <dbReference type="Proteomes" id="UP001176941"/>
    </source>
</evidence>
<feature type="transmembrane region" description="Helical" evidence="1">
    <location>
        <begin position="56"/>
        <end position="74"/>
    </location>
</feature>
<dbReference type="Proteomes" id="UP001176941">
    <property type="component" value="Chromosome 29"/>
</dbReference>
<reference evidence="2" key="1">
    <citation type="submission" date="2023-04" db="EMBL/GenBank/DDBJ databases">
        <authorList>
            <consortium name="ELIXIR-Norway"/>
        </authorList>
    </citation>
    <scope>NUCLEOTIDE SEQUENCE [LARGE SCALE GENOMIC DNA]</scope>
</reference>
<proteinExistence type="predicted"/>
<evidence type="ECO:0000256" key="1">
    <source>
        <dbReference type="SAM" id="Phobius"/>
    </source>
</evidence>
<sequence length="103" mass="12024">MSQFFASGGQFWSFSFNISPSNGYSGLISFRMDWLDLFAVQGTLKSLSSTSSKASILWHLAFFMIVFSYSDFIFQRRNKSLYIITYLKKRFFFVINNTGLKYK</sequence>
<name>A0ABN8Z728_RANTA</name>
<evidence type="ECO:0000313" key="2">
    <source>
        <dbReference type="EMBL" id="CAI9169378.1"/>
    </source>
</evidence>